<dbReference type="PANTHER" id="PTHR33236">
    <property type="entry name" value="INTRAFLAGELLAR TRANSPORT PROTEIN 122 FAMILY PROTEIN-RELATED"/>
    <property type="match status" value="1"/>
</dbReference>
<keyword evidence="2" id="KW-1185">Reference proteome</keyword>
<evidence type="ECO:0000313" key="2">
    <source>
        <dbReference type="Proteomes" id="UP001497623"/>
    </source>
</evidence>
<dbReference type="PANTHER" id="PTHR33236:SF5">
    <property type="entry name" value="CUB DOMAIN-CONTAINING PROTEIN"/>
    <property type="match status" value="1"/>
</dbReference>
<sequence length="120" mass="13763">VKQIRLDFKKLELDGPRHGRCSGDNLRVTRKAMGHTHEVDVSPLLCGDNSGQHVYVDMDEDDSEVFVHMLLGSEASVHEVVPLRQWSILVTQLDDNNRAPKKCLQYFKEKSNKIRSLNYD</sequence>
<protein>
    <submittedName>
        <fullName evidence="1">Uncharacterized protein</fullName>
    </submittedName>
</protein>
<name>A0AAV2R4M2_MEGNR</name>
<dbReference type="EMBL" id="CAXKWB010015201">
    <property type="protein sequence ID" value="CAL4112986.1"/>
    <property type="molecule type" value="Genomic_DNA"/>
</dbReference>
<feature type="non-terminal residue" evidence="1">
    <location>
        <position position="120"/>
    </location>
</feature>
<proteinExistence type="predicted"/>
<feature type="non-terminal residue" evidence="1">
    <location>
        <position position="1"/>
    </location>
</feature>
<organism evidence="1 2">
    <name type="scientific">Meganyctiphanes norvegica</name>
    <name type="common">Northern krill</name>
    <name type="synonym">Thysanopoda norvegica</name>
    <dbReference type="NCBI Taxonomy" id="48144"/>
    <lineage>
        <taxon>Eukaryota</taxon>
        <taxon>Metazoa</taxon>
        <taxon>Ecdysozoa</taxon>
        <taxon>Arthropoda</taxon>
        <taxon>Crustacea</taxon>
        <taxon>Multicrustacea</taxon>
        <taxon>Malacostraca</taxon>
        <taxon>Eumalacostraca</taxon>
        <taxon>Eucarida</taxon>
        <taxon>Euphausiacea</taxon>
        <taxon>Euphausiidae</taxon>
        <taxon>Meganyctiphanes</taxon>
    </lineage>
</organism>
<evidence type="ECO:0000313" key="1">
    <source>
        <dbReference type="EMBL" id="CAL4112986.1"/>
    </source>
</evidence>
<accession>A0AAV2R4M2</accession>
<reference evidence="1 2" key="1">
    <citation type="submission" date="2024-05" db="EMBL/GenBank/DDBJ databases">
        <authorList>
            <person name="Wallberg A."/>
        </authorList>
    </citation>
    <scope>NUCLEOTIDE SEQUENCE [LARGE SCALE GENOMIC DNA]</scope>
</reference>
<dbReference type="AlphaFoldDB" id="A0AAV2R4M2"/>
<gene>
    <name evidence="1" type="ORF">MNOR_LOCUS20018</name>
</gene>
<comment type="caution">
    <text evidence="1">The sequence shown here is derived from an EMBL/GenBank/DDBJ whole genome shotgun (WGS) entry which is preliminary data.</text>
</comment>
<dbReference type="Proteomes" id="UP001497623">
    <property type="component" value="Unassembled WGS sequence"/>
</dbReference>